<dbReference type="RefSeq" id="WP_074990660.1">
    <property type="nucleotide sequence ID" value="NZ_FNTD01000004.1"/>
</dbReference>
<sequence>MAERPTPRHGSPDPEDGPARSDLGRRLRRRRAELGLTREEVAARAGMAEAYVAHLEQHSTAAPDSGTLLRLAGALRTTPRELGGGYAGLPAGLGQASRNPRLDELSERECRELLSTHGVGRFSVSTEGAPVVLPVNYTVVDGAIVFRTREGSVLSEGFGREVAFEVDRVDDALSQGWSVLVRGTAQPVTDRAEAERLAERAYSEPWAGGERDLWVRIEPTALTGRRIEAG</sequence>
<feature type="region of interest" description="Disordered" evidence="1">
    <location>
        <begin position="1"/>
        <end position="26"/>
    </location>
</feature>
<dbReference type="InterPro" id="IPR010982">
    <property type="entry name" value="Lambda_DNA-bd_dom_sf"/>
</dbReference>
<gene>
    <name evidence="3" type="ORF">SAMN04490357_0798</name>
</gene>
<dbReference type="Pfam" id="PF13560">
    <property type="entry name" value="HTH_31"/>
    <property type="match status" value="1"/>
</dbReference>
<reference evidence="3 4" key="1">
    <citation type="submission" date="2016-10" db="EMBL/GenBank/DDBJ databases">
        <authorList>
            <person name="de Groot N.N."/>
        </authorList>
    </citation>
    <scope>NUCLEOTIDE SEQUENCE [LARGE SCALE GENOMIC DNA]</scope>
    <source>
        <strain evidence="3 4">DSM 40306</strain>
    </source>
</reference>
<dbReference type="GO" id="GO:0003677">
    <property type="term" value="F:DNA binding"/>
    <property type="evidence" value="ECO:0007669"/>
    <property type="project" value="InterPro"/>
</dbReference>
<accession>A0A1H4NHK2</accession>
<dbReference type="SUPFAM" id="SSF50475">
    <property type="entry name" value="FMN-binding split barrel"/>
    <property type="match status" value="1"/>
</dbReference>
<dbReference type="PROSITE" id="PS50943">
    <property type="entry name" value="HTH_CROC1"/>
    <property type="match status" value="1"/>
</dbReference>
<proteinExistence type="predicted"/>
<evidence type="ECO:0000256" key="1">
    <source>
        <dbReference type="SAM" id="MobiDB-lite"/>
    </source>
</evidence>
<dbReference type="AlphaFoldDB" id="A0A1H4NHK2"/>
<feature type="compositionally biased region" description="Basic and acidic residues" evidence="1">
    <location>
        <begin position="1"/>
        <end position="25"/>
    </location>
</feature>
<dbReference type="EMBL" id="FNTD01000004">
    <property type="protein sequence ID" value="SEB94780.1"/>
    <property type="molecule type" value="Genomic_DNA"/>
</dbReference>
<evidence type="ECO:0000313" key="3">
    <source>
        <dbReference type="EMBL" id="SEB94780.1"/>
    </source>
</evidence>
<dbReference type="Pfam" id="PF12900">
    <property type="entry name" value="Pyridox_ox_2"/>
    <property type="match status" value="1"/>
</dbReference>
<protein>
    <recommendedName>
        <fullName evidence="2">HTH cro/C1-type domain-containing protein</fullName>
    </recommendedName>
</protein>
<dbReference type="GeneID" id="95510062"/>
<dbReference type="STRING" id="67331.SAMN04490357_0798"/>
<dbReference type="InterPro" id="IPR001387">
    <property type="entry name" value="Cro/C1-type_HTH"/>
</dbReference>
<dbReference type="CDD" id="cd00093">
    <property type="entry name" value="HTH_XRE"/>
    <property type="match status" value="1"/>
</dbReference>
<feature type="domain" description="HTH cro/C1-type" evidence="2">
    <location>
        <begin position="27"/>
        <end position="82"/>
    </location>
</feature>
<evidence type="ECO:0000259" key="2">
    <source>
        <dbReference type="PROSITE" id="PS50943"/>
    </source>
</evidence>
<dbReference type="Proteomes" id="UP000182375">
    <property type="component" value="Unassembled WGS sequence"/>
</dbReference>
<organism evidence="3 4">
    <name type="scientific">Streptomyces misionensis</name>
    <dbReference type="NCBI Taxonomy" id="67331"/>
    <lineage>
        <taxon>Bacteria</taxon>
        <taxon>Bacillati</taxon>
        <taxon>Actinomycetota</taxon>
        <taxon>Actinomycetes</taxon>
        <taxon>Kitasatosporales</taxon>
        <taxon>Streptomycetaceae</taxon>
        <taxon>Streptomyces</taxon>
    </lineage>
</organism>
<evidence type="ECO:0000313" key="4">
    <source>
        <dbReference type="Proteomes" id="UP000182375"/>
    </source>
</evidence>
<dbReference type="SMART" id="SM00530">
    <property type="entry name" value="HTH_XRE"/>
    <property type="match status" value="1"/>
</dbReference>
<dbReference type="InterPro" id="IPR012349">
    <property type="entry name" value="Split_barrel_FMN-bd"/>
</dbReference>
<dbReference type="Gene3D" id="2.30.110.10">
    <property type="entry name" value="Electron Transport, Fmn-binding Protein, Chain A"/>
    <property type="match status" value="1"/>
</dbReference>
<name>A0A1H4NHK2_9ACTN</name>
<dbReference type="SUPFAM" id="SSF47413">
    <property type="entry name" value="lambda repressor-like DNA-binding domains"/>
    <property type="match status" value="1"/>
</dbReference>
<dbReference type="Gene3D" id="1.10.260.40">
    <property type="entry name" value="lambda repressor-like DNA-binding domains"/>
    <property type="match status" value="1"/>
</dbReference>
<dbReference type="InterPro" id="IPR024747">
    <property type="entry name" value="Pyridox_Oxase-rel"/>
</dbReference>